<organism evidence="1 2">
    <name type="scientific">Kuraishia capsulata CBS 1993</name>
    <dbReference type="NCBI Taxonomy" id="1382522"/>
    <lineage>
        <taxon>Eukaryota</taxon>
        <taxon>Fungi</taxon>
        <taxon>Dikarya</taxon>
        <taxon>Ascomycota</taxon>
        <taxon>Saccharomycotina</taxon>
        <taxon>Pichiomycetes</taxon>
        <taxon>Pichiales</taxon>
        <taxon>Pichiaceae</taxon>
        <taxon>Kuraishia</taxon>
    </lineage>
</organism>
<keyword evidence="2" id="KW-1185">Reference proteome</keyword>
<evidence type="ECO:0000313" key="2">
    <source>
        <dbReference type="Proteomes" id="UP000019384"/>
    </source>
</evidence>
<gene>
    <name evidence="1" type="ORF">KUCA_T00004050001</name>
</gene>
<name>W6MN61_9ASCO</name>
<reference evidence="1" key="2">
    <citation type="submission" date="2014-02" db="EMBL/GenBank/DDBJ databases">
        <title>Complete DNA sequence of /Kuraishia capsulata/ illustrates novel genomic features among budding yeasts (/Saccharomycotina/).</title>
        <authorList>
            <person name="Morales L."/>
            <person name="Noel B."/>
            <person name="Porcel B."/>
            <person name="Marcet-Houben M."/>
            <person name="Hullo M-F."/>
            <person name="Sacerdot C."/>
            <person name="Tekaia F."/>
            <person name="Leh-Louis V."/>
            <person name="Despons L."/>
            <person name="Khanna V."/>
            <person name="Aury J-M."/>
            <person name="Barbe V."/>
            <person name="Couloux A."/>
            <person name="Labadie K."/>
            <person name="Pelletier E."/>
            <person name="Souciet J-L."/>
            <person name="Boekhout T."/>
            <person name="Gabaldon T."/>
            <person name="Wincker P."/>
            <person name="Dujon B."/>
        </authorList>
    </citation>
    <scope>NUCLEOTIDE SEQUENCE</scope>
    <source>
        <strain evidence="1">CBS 1993</strain>
    </source>
</reference>
<dbReference type="EMBL" id="HG793129">
    <property type="protein sequence ID" value="CDK28069.1"/>
    <property type="molecule type" value="Genomic_DNA"/>
</dbReference>
<evidence type="ECO:0000313" key="1">
    <source>
        <dbReference type="EMBL" id="CDK28069.1"/>
    </source>
</evidence>
<dbReference type="HOGENOM" id="CLU_3434165_0_0_1"/>
<sequence>MTSINLNTSKLGTKQ</sequence>
<reference evidence="1" key="1">
    <citation type="submission" date="2013-12" db="EMBL/GenBank/DDBJ databases">
        <authorList>
            <person name="Genoscope - CEA"/>
        </authorList>
    </citation>
    <scope>NUCLEOTIDE SEQUENCE</scope>
    <source>
        <strain evidence="1">CBS 1993</strain>
    </source>
</reference>
<dbReference type="Proteomes" id="UP000019384">
    <property type="component" value="Unassembled WGS sequence"/>
</dbReference>
<accession>W6MN61</accession>
<proteinExistence type="predicted"/>
<protein>
    <submittedName>
        <fullName evidence="1">Uncharacterized protein</fullName>
    </submittedName>
</protein>